<name>H3B786_LATCH</name>
<dbReference type="GO" id="GO:0016020">
    <property type="term" value="C:membrane"/>
    <property type="evidence" value="ECO:0007669"/>
    <property type="project" value="UniProtKB-SubCell"/>
</dbReference>
<keyword evidence="3 6" id="KW-0812">Transmembrane</keyword>
<dbReference type="eggNOG" id="KOG2922">
    <property type="taxonomic scope" value="Eukaryota"/>
</dbReference>
<organism evidence="7 8">
    <name type="scientific">Latimeria chalumnae</name>
    <name type="common">Coelacanth</name>
    <dbReference type="NCBI Taxonomy" id="7897"/>
    <lineage>
        <taxon>Eukaryota</taxon>
        <taxon>Metazoa</taxon>
        <taxon>Chordata</taxon>
        <taxon>Craniata</taxon>
        <taxon>Vertebrata</taxon>
        <taxon>Euteleostomi</taxon>
        <taxon>Coelacanthiformes</taxon>
        <taxon>Coelacanthidae</taxon>
        <taxon>Latimeria</taxon>
    </lineage>
</organism>
<dbReference type="Ensembl" id="ENSLACT00000017887.1">
    <property type="protein sequence ID" value="ENSLACP00000017757.1"/>
    <property type="gene ID" value="ENSLACG00000015638.1"/>
</dbReference>
<dbReference type="OMA" id="YGKSNIM"/>
<reference evidence="8" key="1">
    <citation type="submission" date="2011-08" db="EMBL/GenBank/DDBJ databases">
        <title>The draft genome of Latimeria chalumnae.</title>
        <authorList>
            <person name="Di Palma F."/>
            <person name="Alfoldi J."/>
            <person name="Johnson J."/>
            <person name="Berlin A."/>
            <person name="Gnerre S."/>
            <person name="Jaffe D."/>
            <person name="MacCallum I."/>
            <person name="Young S."/>
            <person name="Walker B.J."/>
            <person name="Lander E."/>
            <person name="Lindblad-Toh K."/>
        </authorList>
    </citation>
    <scope>NUCLEOTIDE SEQUENCE [LARGE SCALE GENOMIC DNA]</scope>
    <source>
        <strain evidence="8">Wild caught</strain>
    </source>
</reference>
<feature type="transmembrane region" description="Helical" evidence="6">
    <location>
        <begin position="276"/>
        <end position="296"/>
    </location>
</feature>
<dbReference type="GO" id="GO:0007411">
    <property type="term" value="P:axon guidance"/>
    <property type="evidence" value="ECO:0007669"/>
    <property type="project" value="Ensembl"/>
</dbReference>
<dbReference type="FunCoup" id="H3B786">
    <property type="interactions" value="414"/>
</dbReference>
<dbReference type="STRING" id="7897.ENSLACP00000017757"/>
<dbReference type="EMBL" id="AFYH01070865">
    <property type="status" value="NOT_ANNOTATED_CDS"/>
    <property type="molecule type" value="Genomic_DNA"/>
</dbReference>
<dbReference type="EMBL" id="AFYH01070862">
    <property type="status" value="NOT_ANNOTATED_CDS"/>
    <property type="molecule type" value="Genomic_DNA"/>
</dbReference>
<evidence type="ECO:0000256" key="2">
    <source>
        <dbReference type="ARBA" id="ARBA00007230"/>
    </source>
</evidence>
<feature type="transmembrane region" description="Helical" evidence="6">
    <location>
        <begin position="146"/>
        <end position="166"/>
    </location>
</feature>
<comment type="similarity">
    <text evidence="2">Belongs to the NIPA family.</text>
</comment>
<gene>
    <name evidence="7" type="primary">NIPA1</name>
</gene>
<sequence>EMAESNENPAVLFGLSVAVISSFINGSTFVLQRKGILRAQKRGTSYFTEYAWWSGTIANVARDISSFLLAFVDLVTFILTTLTVTPIAHNRSVLASYLLQEKLNLLGKLGCLLSCAGSIVFIIHAPKSENVTSRVELEEKLTDPVFLGYLCMILLLLVLLLFWIAPAYGTTNILVYISICSLLGSFTVPSSKGIGLAAQDAFSSNPSSERALYLFLVLLATLACSISIQFLYINKALEHFDSSLFGVLYYVMFTTLVILASAVLFREWSQVEALDFLGMLCGFTTVLVGIILIQVFKEFSFSIRDIHKATPKKD</sequence>
<dbReference type="AlphaFoldDB" id="H3B786"/>
<accession>H3B786</accession>
<dbReference type="EMBL" id="AFYH01070863">
    <property type="status" value="NOT_ANNOTATED_CDS"/>
    <property type="molecule type" value="Genomic_DNA"/>
</dbReference>
<feature type="transmembrane region" description="Helical" evidence="6">
    <location>
        <begin position="67"/>
        <end position="88"/>
    </location>
</feature>
<feature type="transmembrane region" description="Helical" evidence="6">
    <location>
        <begin position="173"/>
        <end position="191"/>
    </location>
</feature>
<evidence type="ECO:0000256" key="6">
    <source>
        <dbReference type="SAM" id="Phobius"/>
    </source>
</evidence>
<dbReference type="GO" id="GO:0015095">
    <property type="term" value="F:magnesium ion transmembrane transporter activity"/>
    <property type="evidence" value="ECO:0007669"/>
    <property type="project" value="InterPro"/>
</dbReference>
<proteinExistence type="inferred from homology"/>
<evidence type="ECO:0000256" key="5">
    <source>
        <dbReference type="ARBA" id="ARBA00023136"/>
    </source>
</evidence>
<evidence type="ECO:0000256" key="1">
    <source>
        <dbReference type="ARBA" id="ARBA00004141"/>
    </source>
</evidence>
<reference evidence="7" key="2">
    <citation type="submission" date="2025-08" db="UniProtKB">
        <authorList>
            <consortium name="Ensembl"/>
        </authorList>
    </citation>
    <scope>IDENTIFICATION</scope>
</reference>
<dbReference type="EMBL" id="AFYH01070864">
    <property type="status" value="NOT_ANNOTATED_CDS"/>
    <property type="molecule type" value="Genomic_DNA"/>
</dbReference>
<dbReference type="GeneTree" id="ENSGT00940000159067"/>
<evidence type="ECO:0000256" key="4">
    <source>
        <dbReference type="ARBA" id="ARBA00022989"/>
    </source>
</evidence>
<evidence type="ECO:0000313" key="8">
    <source>
        <dbReference type="Proteomes" id="UP000008672"/>
    </source>
</evidence>
<evidence type="ECO:0000313" key="7">
    <source>
        <dbReference type="Ensembl" id="ENSLACP00000017757.1"/>
    </source>
</evidence>
<keyword evidence="5 6" id="KW-0472">Membrane</keyword>
<dbReference type="InterPro" id="IPR008521">
    <property type="entry name" value="Mg_trans_NIPA"/>
</dbReference>
<evidence type="ECO:0000256" key="3">
    <source>
        <dbReference type="ARBA" id="ARBA00022692"/>
    </source>
</evidence>
<dbReference type="Proteomes" id="UP000008672">
    <property type="component" value="Unassembled WGS sequence"/>
</dbReference>
<comment type="subcellular location">
    <subcellularLocation>
        <location evidence="1">Membrane</location>
        <topology evidence="1">Multi-pass membrane protein</topology>
    </subcellularLocation>
</comment>
<feature type="transmembrane region" description="Helical" evidence="6">
    <location>
        <begin position="211"/>
        <end position="232"/>
    </location>
</feature>
<dbReference type="PANTHER" id="PTHR12570:SF17">
    <property type="entry name" value="MAGNESIUM TRANSPORTER NIPA1"/>
    <property type="match status" value="1"/>
</dbReference>
<dbReference type="HOGENOM" id="CLU_012349_1_1_1"/>
<feature type="transmembrane region" description="Helical" evidence="6">
    <location>
        <begin position="12"/>
        <end position="31"/>
    </location>
</feature>
<dbReference type="PANTHER" id="PTHR12570">
    <property type="match status" value="1"/>
</dbReference>
<protein>
    <submittedName>
        <fullName evidence="7">NIPA magnesium transporter 1</fullName>
    </submittedName>
</protein>
<dbReference type="Pfam" id="PF05653">
    <property type="entry name" value="Mg_trans_NIPA"/>
    <property type="match status" value="1"/>
</dbReference>
<feature type="transmembrane region" description="Helical" evidence="6">
    <location>
        <begin position="244"/>
        <end position="264"/>
    </location>
</feature>
<reference evidence="7" key="3">
    <citation type="submission" date="2025-09" db="UniProtKB">
        <authorList>
            <consortium name="Ensembl"/>
        </authorList>
    </citation>
    <scope>IDENTIFICATION</scope>
</reference>
<dbReference type="InParanoid" id="H3B786"/>
<keyword evidence="8" id="KW-1185">Reference proteome</keyword>
<keyword evidence="4 6" id="KW-1133">Transmembrane helix</keyword>
<feature type="transmembrane region" description="Helical" evidence="6">
    <location>
        <begin position="109"/>
        <end position="126"/>
    </location>
</feature>